<evidence type="ECO:0000256" key="1">
    <source>
        <dbReference type="SAM" id="MobiDB-lite"/>
    </source>
</evidence>
<evidence type="ECO:0000313" key="5">
    <source>
        <dbReference type="Proteomes" id="UP000005954"/>
    </source>
</evidence>
<dbReference type="InterPro" id="IPR041498">
    <property type="entry name" value="Big_6"/>
</dbReference>
<evidence type="ECO:0000259" key="3">
    <source>
        <dbReference type="Pfam" id="PF19077"/>
    </source>
</evidence>
<dbReference type="Pfam" id="PF17936">
    <property type="entry name" value="Big_6"/>
    <property type="match status" value="1"/>
</dbReference>
<evidence type="ECO:0000313" key="4">
    <source>
        <dbReference type="EMBL" id="EAP76764.1"/>
    </source>
</evidence>
<feature type="domain" description="Bacterial Ig-like" evidence="3">
    <location>
        <begin position="405"/>
        <end position="476"/>
    </location>
</feature>
<dbReference type="Pfam" id="PF19077">
    <property type="entry name" value="Big_13"/>
    <property type="match status" value="3"/>
</dbReference>
<dbReference type="NCBIfam" id="NF033510">
    <property type="entry name" value="Ca_tandemer"/>
    <property type="match status" value="7"/>
</dbReference>
<feature type="domain" description="Bacterial Ig-like" evidence="3">
    <location>
        <begin position="504"/>
        <end position="574"/>
    </location>
</feature>
<dbReference type="OrthoDB" id="7858035at2"/>
<evidence type="ECO:0000259" key="2">
    <source>
        <dbReference type="Pfam" id="PF17936"/>
    </source>
</evidence>
<name>A3SHD3_ROSNI</name>
<dbReference type="EMBL" id="AALY01000001">
    <property type="protein sequence ID" value="EAP76764.1"/>
    <property type="molecule type" value="Genomic_DNA"/>
</dbReference>
<dbReference type="InterPro" id="IPR039329">
    <property type="entry name" value="SIAE"/>
</dbReference>
<dbReference type="eggNOG" id="COG2373">
    <property type="taxonomic scope" value="Bacteria"/>
</dbReference>
<dbReference type="Proteomes" id="UP000005954">
    <property type="component" value="Unassembled WGS sequence"/>
</dbReference>
<organism evidence="4 5">
    <name type="scientific">Roseovarius nubinhibens (strain ATCC BAA-591 / DSM 15170 / ISM)</name>
    <dbReference type="NCBI Taxonomy" id="89187"/>
    <lineage>
        <taxon>Bacteria</taxon>
        <taxon>Pseudomonadati</taxon>
        <taxon>Pseudomonadota</taxon>
        <taxon>Alphaproteobacteria</taxon>
        <taxon>Rhodobacterales</taxon>
        <taxon>Roseobacteraceae</taxon>
        <taxon>Roseovarius</taxon>
    </lineage>
</organism>
<feature type="domain" description="Bacterial Ig" evidence="2">
    <location>
        <begin position="793"/>
        <end position="868"/>
    </location>
</feature>
<dbReference type="GO" id="GO:0005975">
    <property type="term" value="P:carbohydrate metabolic process"/>
    <property type="evidence" value="ECO:0007669"/>
    <property type="project" value="TreeGrafter"/>
</dbReference>
<sequence>MKAIDFVTRTSAGAAQYGSISENDSMMTLRAEPGQELSLNLRQSEVNGYARSGGDLQITLADGRVIILEDYFGADGVPDSRLFISADGYLNEVTLVEGGNGTLYAQYGPTEQWGKWSPSEELIFLDEDERVAAIAGTGDENVSMLGAAALFGGSGLATAAGVGAAAVAASTLIPGDGSGSGDGRIAPSVDQEGPITLGGDGVGPDTDSVTLTGRAEPGSTVTVTLGDKSVETTADDEGNWQAEFAGDTFPSDGMHTVNVTVVEPDGTTSDLAGPEITIDTTPPETSVTQGTEASGEIFNAEEFGQGIELAGSGEPGATISVTVEGVTRETVVSESGSWSVTYEAGSLPEGEYTSAVTVISRDAMGNSTTVTESIAIDTVANAVSISTSQIEGDGTINQAEEADGTTIVGTATPGAVVVVSVQGVEQTVTAGGDGSWSVTFAPGTLPQGTYEAEITASSTDAAGNVNTTTGTVQVDTRVDNFALTSSSGGADGVINAQEAQSGLEVTGTSEPGSTIVVQLGSQQVTAVAGADGSWSATFAATQITPGTYTATMTATATDLAGNTSTQTQSVTVDTEAGLLTLNADQIGGDGTINQTEAQAGVQVTGRADPGATVTVTLDGVAHEVVAGANGVWTTTYASHEITEGVHDPVLTATTTDAAGNATSVSDTVHVDTRVDNLTMGGGGFAATSDGRSVINGDVAGSGFELTGTVEPGSTVFVSIGGTRVEAAVDASGNWVASFGPGAIAGGEYDAALTVDVTDGAGNTQSLTDTVRVDTLVNTLDKDSPVEGDNVVNAAEASDGVTLTGKVEPGSTVTVDLFGKSYAAVVDASGNWRVDLPAADIPQAEESFDMVIRATDAAGNVSSVTDSLAIDTLVPDQPDVVGYFRDHSGNRNTTIETTDEDISIHRVDGPEGAQELNLYEAKDAFLNESTYHFLDAAGAPKSIPDGSELVITGTDAAGNANSTYLVLDEAGVTTVDLGSNAVDGFNIETVDLRFSDQTELTITADMLAGLSENSDTLLVRGGTDDTLTISGASKTGTKDVDGEAYSVYSFDNGSSIVVDDDIKTVI</sequence>
<reference evidence="4 5" key="1">
    <citation type="submission" date="2005-12" db="EMBL/GenBank/DDBJ databases">
        <authorList>
            <person name="Moran M.A."/>
            <person name="Ferriera S."/>
            <person name="Johnson J."/>
            <person name="Kravitz S."/>
            <person name="Halpern A."/>
            <person name="Remington K."/>
            <person name="Beeson K."/>
            <person name="Tran B."/>
            <person name="Rogers Y.-H."/>
            <person name="Friedman R."/>
            <person name="Venter J.C."/>
        </authorList>
    </citation>
    <scope>NUCLEOTIDE SEQUENCE [LARGE SCALE GENOMIC DNA]</scope>
    <source>
        <strain evidence="5">ATCC BAA-591 / DSM 15170 / ISM</strain>
    </source>
</reference>
<dbReference type="InterPro" id="IPR044016">
    <property type="entry name" value="Big_13"/>
</dbReference>
<proteinExistence type="predicted"/>
<comment type="caution">
    <text evidence="4">The sequence shown here is derived from an EMBL/GenBank/DDBJ whole genome shotgun (WGS) entry which is preliminary data.</text>
</comment>
<feature type="domain" description="Bacterial Ig-like" evidence="3">
    <location>
        <begin position="705"/>
        <end position="774"/>
    </location>
</feature>
<dbReference type="Gene3D" id="2.60.40.10">
    <property type="entry name" value="Immunoglobulins"/>
    <property type="match status" value="7"/>
</dbReference>
<keyword evidence="5" id="KW-1185">Reference proteome</keyword>
<accession>A3SHD3</accession>
<dbReference type="PANTHER" id="PTHR22901:SF0">
    <property type="entry name" value="SIALATE O-ACETYLESTERASE"/>
    <property type="match status" value="1"/>
</dbReference>
<dbReference type="STRING" id="89187.ISM_00705"/>
<dbReference type="HOGENOM" id="CLU_005787_0_0_5"/>
<gene>
    <name evidence="4" type="ORF">ISM_00705</name>
</gene>
<protein>
    <submittedName>
        <fullName evidence="4">Putative RTX family exoprotein</fullName>
    </submittedName>
</protein>
<dbReference type="AlphaFoldDB" id="A3SHD3"/>
<dbReference type="InterPro" id="IPR013783">
    <property type="entry name" value="Ig-like_fold"/>
</dbReference>
<feature type="compositionally biased region" description="Low complexity" evidence="1">
    <location>
        <begin position="274"/>
        <end position="285"/>
    </location>
</feature>
<dbReference type="PANTHER" id="PTHR22901">
    <property type="entry name" value="SIALATE O-ACETYLESTERASE"/>
    <property type="match status" value="1"/>
</dbReference>
<feature type="region of interest" description="Disordered" evidence="1">
    <location>
        <begin position="266"/>
        <end position="289"/>
    </location>
</feature>
<dbReference type="GO" id="GO:0001681">
    <property type="term" value="F:sialate O-acetylesterase activity"/>
    <property type="evidence" value="ECO:0007669"/>
    <property type="project" value="InterPro"/>
</dbReference>